<accession>A0A9W6K5A7</accession>
<comment type="caution">
    <text evidence="1">The sequence shown here is derived from an EMBL/GenBank/DDBJ whole genome shotgun (WGS) entry which is preliminary data.</text>
</comment>
<proteinExistence type="predicted"/>
<name>A0A9W6K5A7_9PSED</name>
<dbReference type="EMBL" id="BSFN01000002">
    <property type="protein sequence ID" value="GLK87784.1"/>
    <property type="molecule type" value="Genomic_DNA"/>
</dbReference>
<evidence type="ECO:0008006" key="3">
    <source>
        <dbReference type="Google" id="ProtNLM"/>
    </source>
</evidence>
<keyword evidence="2" id="KW-1185">Reference proteome</keyword>
<evidence type="ECO:0000313" key="1">
    <source>
        <dbReference type="EMBL" id="GLK87784.1"/>
    </source>
</evidence>
<gene>
    <name evidence="1" type="ORF">GCM10017655_08460</name>
</gene>
<reference evidence="1" key="2">
    <citation type="submission" date="2023-01" db="EMBL/GenBank/DDBJ databases">
        <authorList>
            <person name="Sun Q."/>
            <person name="Evtushenko L."/>
        </authorList>
    </citation>
    <scope>NUCLEOTIDE SEQUENCE</scope>
    <source>
        <strain evidence="1">VKM B-2935</strain>
    </source>
</reference>
<dbReference type="RefSeq" id="WP_271194038.1">
    <property type="nucleotide sequence ID" value="NZ_BSFN01000002.1"/>
</dbReference>
<reference evidence="1" key="1">
    <citation type="journal article" date="2014" name="Int. J. Syst. Evol. Microbiol.">
        <title>Complete genome sequence of Corynebacterium casei LMG S-19264T (=DSM 44701T), isolated from a smear-ripened cheese.</title>
        <authorList>
            <consortium name="US DOE Joint Genome Institute (JGI-PGF)"/>
            <person name="Walter F."/>
            <person name="Albersmeier A."/>
            <person name="Kalinowski J."/>
            <person name="Ruckert C."/>
        </authorList>
    </citation>
    <scope>NUCLEOTIDE SEQUENCE</scope>
    <source>
        <strain evidence="1">VKM B-2935</strain>
    </source>
</reference>
<protein>
    <recommendedName>
        <fullName evidence="3">PilZ domain-containing protein</fullName>
    </recommendedName>
</protein>
<sequence>MQDPTLLTSEELDFLQDLQTPHRLNGPMQTPSLRVDGGTQTKALLTRLAASDQLTIEAHFNGERVTFPLNLVEDEFHSLSLEIGEPQVVEQGPSERPWRLHMTPAIELVDEHGKPSGVWLHALSTTGLLVEVRHQLVPNSFTYWLPRAGAEPIRLQGILARRSKQRLVAYRLSGRKTAHSEQLRQYIYQQHRLLNPVEPTPAI</sequence>
<organism evidence="1 2">
    <name type="scientific">Pseudomonas turukhanskensis</name>
    <dbReference type="NCBI Taxonomy" id="1806536"/>
    <lineage>
        <taxon>Bacteria</taxon>
        <taxon>Pseudomonadati</taxon>
        <taxon>Pseudomonadota</taxon>
        <taxon>Gammaproteobacteria</taxon>
        <taxon>Pseudomonadales</taxon>
        <taxon>Pseudomonadaceae</taxon>
        <taxon>Pseudomonas</taxon>
    </lineage>
</organism>
<evidence type="ECO:0000313" key="2">
    <source>
        <dbReference type="Proteomes" id="UP001143328"/>
    </source>
</evidence>
<dbReference type="AlphaFoldDB" id="A0A9W6K5A7"/>
<dbReference type="Proteomes" id="UP001143328">
    <property type="component" value="Unassembled WGS sequence"/>
</dbReference>